<keyword evidence="2" id="KW-0408">Iron</keyword>
<dbReference type="SUPFAM" id="SSF51197">
    <property type="entry name" value="Clavaminate synthase-like"/>
    <property type="match status" value="1"/>
</dbReference>
<comment type="caution">
    <text evidence="4">The sequence shown here is derived from an EMBL/GenBank/DDBJ whole genome shotgun (WGS) entry which is preliminary data.</text>
</comment>
<keyword evidence="5" id="KW-1185">Reference proteome</keyword>
<dbReference type="InterPro" id="IPR027443">
    <property type="entry name" value="IPNS-like_sf"/>
</dbReference>
<dbReference type="GO" id="GO:0046872">
    <property type="term" value="F:metal ion binding"/>
    <property type="evidence" value="ECO:0007669"/>
    <property type="project" value="UniProtKB-KW"/>
</dbReference>
<dbReference type="InterPro" id="IPR044861">
    <property type="entry name" value="IPNS-like_FE2OG_OXY"/>
</dbReference>
<feature type="non-terminal residue" evidence="4">
    <location>
        <position position="109"/>
    </location>
</feature>
<dbReference type="OrthoDB" id="288590at2759"/>
<feature type="domain" description="Isopenicillin N synthase-like Fe(2+) 2OG dioxygenase" evidence="3">
    <location>
        <begin position="3"/>
        <end position="56"/>
    </location>
</feature>
<organism evidence="4 5">
    <name type="scientific">Thalictrum thalictroides</name>
    <name type="common">Rue-anemone</name>
    <name type="synonym">Anemone thalictroides</name>
    <dbReference type="NCBI Taxonomy" id="46969"/>
    <lineage>
        <taxon>Eukaryota</taxon>
        <taxon>Viridiplantae</taxon>
        <taxon>Streptophyta</taxon>
        <taxon>Embryophyta</taxon>
        <taxon>Tracheophyta</taxon>
        <taxon>Spermatophyta</taxon>
        <taxon>Magnoliopsida</taxon>
        <taxon>Ranunculales</taxon>
        <taxon>Ranunculaceae</taxon>
        <taxon>Thalictroideae</taxon>
        <taxon>Thalictrum</taxon>
    </lineage>
</organism>
<proteinExistence type="predicted"/>
<sequence>VLHQNQWVNVPPIHGSLVINIGDFLQLISNDKLKSSEHRVIANKEGPRMSVPCFFSTFLNESTKLYGPIKELLSEENPPVYRETTRKDYTTYCNAKRLDGSSALPYLKL</sequence>
<name>A0A7J6WHA7_THATH</name>
<dbReference type="Gene3D" id="2.60.120.330">
    <property type="entry name" value="B-lactam Antibiotic, Isopenicillin N Synthase, Chain"/>
    <property type="match status" value="1"/>
</dbReference>
<evidence type="ECO:0000313" key="4">
    <source>
        <dbReference type="EMBL" id="KAF5196288.1"/>
    </source>
</evidence>
<evidence type="ECO:0000256" key="2">
    <source>
        <dbReference type="ARBA" id="ARBA00023004"/>
    </source>
</evidence>
<evidence type="ECO:0000256" key="1">
    <source>
        <dbReference type="ARBA" id="ARBA00022723"/>
    </source>
</evidence>
<gene>
    <name evidence="4" type="ORF">FRX31_014125</name>
</gene>
<keyword evidence="1" id="KW-0479">Metal-binding</keyword>
<dbReference type="InterPro" id="IPR050295">
    <property type="entry name" value="Plant_2OG-oxidoreductases"/>
</dbReference>
<protein>
    <submittedName>
        <fullName evidence="4">1-aminocyclopropane-1-carboxylate oxidase-like protein</fullName>
    </submittedName>
</protein>
<dbReference type="Pfam" id="PF03171">
    <property type="entry name" value="2OG-FeII_Oxy"/>
    <property type="match status" value="1"/>
</dbReference>
<dbReference type="Proteomes" id="UP000554482">
    <property type="component" value="Unassembled WGS sequence"/>
</dbReference>
<dbReference type="EMBL" id="JABWDY010016194">
    <property type="protein sequence ID" value="KAF5196288.1"/>
    <property type="molecule type" value="Genomic_DNA"/>
</dbReference>
<dbReference type="PANTHER" id="PTHR47991">
    <property type="entry name" value="OXOGLUTARATE/IRON-DEPENDENT DIOXYGENASE"/>
    <property type="match status" value="1"/>
</dbReference>
<dbReference type="AlphaFoldDB" id="A0A7J6WHA7"/>
<evidence type="ECO:0000313" key="5">
    <source>
        <dbReference type="Proteomes" id="UP000554482"/>
    </source>
</evidence>
<accession>A0A7J6WHA7</accession>
<reference evidence="4 5" key="1">
    <citation type="submission" date="2020-06" db="EMBL/GenBank/DDBJ databases">
        <title>Transcriptomic and genomic resources for Thalictrum thalictroides and T. hernandezii: Facilitating candidate gene discovery in an emerging model plant lineage.</title>
        <authorList>
            <person name="Arias T."/>
            <person name="Riano-Pachon D.M."/>
            <person name="Di Stilio V.S."/>
        </authorList>
    </citation>
    <scope>NUCLEOTIDE SEQUENCE [LARGE SCALE GENOMIC DNA]</scope>
    <source>
        <strain evidence="5">cv. WT478/WT964</strain>
        <tissue evidence="4">Leaves</tissue>
    </source>
</reference>
<evidence type="ECO:0000259" key="3">
    <source>
        <dbReference type="Pfam" id="PF03171"/>
    </source>
</evidence>